<name>A0A6V7XE98_MELEN</name>
<dbReference type="Proteomes" id="UP000580250">
    <property type="component" value="Unassembled WGS sequence"/>
</dbReference>
<evidence type="ECO:0000256" key="1">
    <source>
        <dbReference type="SAM" id="SignalP"/>
    </source>
</evidence>
<dbReference type="EMBL" id="CAJEWN010001459">
    <property type="protein sequence ID" value="CAD2197654.1"/>
    <property type="molecule type" value="Genomic_DNA"/>
</dbReference>
<evidence type="ECO:0000313" key="3">
    <source>
        <dbReference type="Proteomes" id="UP000580250"/>
    </source>
</evidence>
<dbReference type="AlphaFoldDB" id="A0A6V7XE98"/>
<keyword evidence="1" id="KW-0732">Signal</keyword>
<gene>
    <name evidence="2" type="ORF">MENT_LOCUS50919</name>
</gene>
<comment type="caution">
    <text evidence="2">The sequence shown here is derived from an EMBL/GenBank/DDBJ whole genome shotgun (WGS) entry which is preliminary data.</text>
</comment>
<protein>
    <submittedName>
        <fullName evidence="2">Uncharacterized protein</fullName>
    </submittedName>
</protein>
<feature type="signal peptide" evidence="1">
    <location>
        <begin position="1"/>
        <end position="18"/>
    </location>
</feature>
<reference evidence="2 3" key="1">
    <citation type="submission" date="2020-08" db="EMBL/GenBank/DDBJ databases">
        <authorList>
            <person name="Koutsovoulos G."/>
            <person name="Danchin GJ E."/>
        </authorList>
    </citation>
    <scope>NUCLEOTIDE SEQUENCE [LARGE SCALE GENOMIC DNA]</scope>
</reference>
<accession>A0A6V7XE98</accession>
<evidence type="ECO:0000313" key="2">
    <source>
        <dbReference type="EMBL" id="CAD2197654.1"/>
    </source>
</evidence>
<proteinExistence type="predicted"/>
<feature type="chain" id="PRO_5028483143" evidence="1">
    <location>
        <begin position="19"/>
        <end position="92"/>
    </location>
</feature>
<sequence>MTNFCFGLKLVFPLIIDAFSLIEYYSMTIKTIKKINDIVSIVTRHRRKNGIHTLRNTICAKIVICISEEITEKIDQNYFGLKLKRFIVFKNF</sequence>
<organism evidence="2 3">
    <name type="scientific">Meloidogyne enterolobii</name>
    <name type="common">Root-knot nematode worm</name>
    <name type="synonym">Meloidogyne mayaguensis</name>
    <dbReference type="NCBI Taxonomy" id="390850"/>
    <lineage>
        <taxon>Eukaryota</taxon>
        <taxon>Metazoa</taxon>
        <taxon>Ecdysozoa</taxon>
        <taxon>Nematoda</taxon>
        <taxon>Chromadorea</taxon>
        <taxon>Rhabditida</taxon>
        <taxon>Tylenchina</taxon>
        <taxon>Tylenchomorpha</taxon>
        <taxon>Tylenchoidea</taxon>
        <taxon>Meloidogynidae</taxon>
        <taxon>Meloidogyninae</taxon>
        <taxon>Meloidogyne</taxon>
    </lineage>
</organism>